<dbReference type="GeneID" id="20646461"/>
<feature type="region of interest" description="Disordered" evidence="1">
    <location>
        <begin position="95"/>
        <end position="115"/>
    </location>
</feature>
<dbReference type="RefSeq" id="XP_009527704.1">
    <property type="nucleotide sequence ID" value="XM_009529409.1"/>
</dbReference>
<dbReference type="KEGG" id="psoj:PHYSODRAFT_332390"/>
<reference evidence="2 3" key="1">
    <citation type="journal article" date="2006" name="Science">
        <title>Phytophthora genome sequences uncover evolutionary origins and mechanisms of pathogenesis.</title>
        <authorList>
            <person name="Tyler B.M."/>
            <person name="Tripathy S."/>
            <person name="Zhang X."/>
            <person name="Dehal P."/>
            <person name="Jiang R.H."/>
            <person name="Aerts A."/>
            <person name="Arredondo F.D."/>
            <person name="Baxter L."/>
            <person name="Bensasson D."/>
            <person name="Beynon J.L."/>
            <person name="Chapman J."/>
            <person name="Damasceno C.M."/>
            <person name="Dorrance A.E."/>
            <person name="Dou D."/>
            <person name="Dickerman A.W."/>
            <person name="Dubchak I.L."/>
            <person name="Garbelotto M."/>
            <person name="Gijzen M."/>
            <person name="Gordon S.G."/>
            <person name="Govers F."/>
            <person name="Grunwald N.J."/>
            <person name="Huang W."/>
            <person name="Ivors K.L."/>
            <person name="Jones R.W."/>
            <person name="Kamoun S."/>
            <person name="Krampis K."/>
            <person name="Lamour K.H."/>
            <person name="Lee M.K."/>
            <person name="McDonald W.H."/>
            <person name="Medina M."/>
            <person name="Meijer H.J."/>
            <person name="Nordberg E.K."/>
            <person name="Maclean D.J."/>
            <person name="Ospina-Giraldo M.D."/>
            <person name="Morris P.F."/>
            <person name="Phuntumart V."/>
            <person name="Putnam N.H."/>
            <person name="Rash S."/>
            <person name="Rose J.K."/>
            <person name="Sakihama Y."/>
            <person name="Salamov A.A."/>
            <person name="Savidor A."/>
            <person name="Scheuring C.F."/>
            <person name="Smith B.M."/>
            <person name="Sobral B.W."/>
            <person name="Terry A."/>
            <person name="Torto-Alalibo T.A."/>
            <person name="Win J."/>
            <person name="Xu Z."/>
            <person name="Zhang H."/>
            <person name="Grigoriev I.V."/>
            <person name="Rokhsar D.S."/>
            <person name="Boore J.L."/>
        </authorList>
    </citation>
    <scope>NUCLEOTIDE SEQUENCE [LARGE SCALE GENOMIC DNA]</scope>
    <source>
        <strain evidence="2 3">P6497</strain>
    </source>
</reference>
<name>G4ZH21_PHYSP</name>
<feature type="compositionally biased region" description="Basic residues" evidence="1">
    <location>
        <begin position="28"/>
        <end position="47"/>
    </location>
</feature>
<feature type="compositionally biased region" description="Low complexity" evidence="1">
    <location>
        <begin position="97"/>
        <end position="108"/>
    </location>
</feature>
<accession>G4ZH21</accession>
<feature type="region of interest" description="Disordered" evidence="1">
    <location>
        <begin position="28"/>
        <end position="69"/>
    </location>
</feature>
<evidence type="ECO:0000256" key="1">
    <source>
        <dbReference type="SAM" id="MobiDB-lite"/>
    </source>
</evidence>
<proteinExistence type="predicted"/>
<dbReference type="AlphaFoldDB" id="G4ZH21"/>
<sequence length="271" mass="29801">MVRVTGINKRTVLQGRPAAQAFDKIMKKRKNRPAAKSRNMKKARAARRAAADATAVLSSQGRSKGTAAGAAEVEVQQAIEPLQPARGVTEVSAVVSDTDQTAATNQTDPGTDLSEQEPNVDWLCLICTFMNGEASAYCTNGKCGRPAAVVDDEDPETVWDAMSVAQLADDTDHMTVATVSGATDTNRTTAATVQKATRTVRKSTPIDQMFHPIYDEYYKESDLTVDAEYATTTEKWQVAYINDRRQTPLGLQYHVLWVHPDRSCRKLNRHR</sequence>
<dbReference type="Proteomes" id="UP000002640">
    <property type="component" value="Unassembled WGS sequence"/>
</dbReference>
<dbReference type="EMBL" id="JH159154">
    <property type="protein sequence ID" value="EGZ18646.1"/>
    <property type="molecule type" value="Genomic_DNA"/>
</dbReference>
<evidence type="ECO:0000313" key="2">
    <source>
        <dbReference type="EMBL" id="EGZ18646.1"/>
    </source>
</evidence>
<gene>
    <name evidence="2" type="ORF">PHYSODRAFT_332390</name>
</gene>
<keyword evidence="3" id="KW-1185">Reference proteome</keyword>
<dbReference type="InParanoid" id="G4ZH21"/>
<evidence type="ECO:0008006" key="4">
    <source>
        <dbReference type="Google" id="ProtNLM"/>
    </source>
</evidence>
<organism evidence="2 3">
    <name type="scientific">Phytophthora sojae (strain P6497)</name>
    <name type="common">Soybean stem and root rot agent</name>
    <name type="synonym">Phytophthora megasperma f. sp. glycines</name>
    <dbReference type="NCBI Taxonomy" id="1094619"/>
    <lineage>
        <taxon>Eukaryota</taxon>
        <taxon>Sar</taxon>
        <taxon>Stramenopiles</taxon>
        <taxon>Oomycota</taxon>
        <taxon>Peronosporomycetes</taxon>
        <taxon>Peronosporales</taxon>
        <taxon>Peronosporaceae</taxon>
        <taxon>Phytophthora</taxon>
    </lineage>
</organism>
<evidence type="ECO:0000313" key="3">
    <source>
        <dbReference type="Proteomes" id="UP000002640"/>
    </source>
</evidence>
<protein>
    <recommendedName>
        <fullName evidence="4">RanBP2-type domain-containing protein</fullName>
    </recommendedName>
</protein>